<dbReference type="SMART" id="SM00116">
    <property type="entry name" value="CBS"/>
    <property type="match status" value="2"/>
</dbReference>
<dbReference type="STRING" id="308853.SAMN05421752_10154"/>
<evidence type="ECO:0000313" key="5">
    <source>
        <dbReference type="Proteomes" id="UP000185936"/>
    </source>
</evidence>
<sequence length="149" mass="15826">MIPIPVEHALSHAARTVSPETSTTEAATMLRDPSVPALVVLEDESVVGMITESDIVAFVAETLEPHPVDTIMSSPVTTVSPTESLVDAAESMRANGVSHLPVVDGGAYCGLVSASRLAPYLSRTRLEIEWQDDPMRIDADDSGGIRISE</sequence>
<dbReference type="Gene3D" id="3.10.580.10">
    <property type="entry name" value="CBS-domain"/>
    <property type="match status" value="1"/>
</dbReference>
<evidence type="ECO:0000313" key="4">
    <source>
        <dbReference type="EMBL" id="SIR57377.1"/>
    </source>
</evidence>
<keyword evidence="1 2" id="KW-0129">CBS domain</keyword>
<accession>A0A1N7C1C5</accession>
<dbReference type="InterPro" id="IPR000644">
    <property type="entry name" value="CBS_dom"/>
</dbReference>
<gene>
    <name evidence="4" type="ORF">SAMN05421752_10154</name>
</gene>
<dbReference type="PROSITE" id="PS51371">
    <property type="entry name" value="CBS"/>
    <property type="match status" value="2"/>
</dbReference>
<dbReference type="Proteomes" id="UP000185936">
    <property type="component" value="Unassembled WGS sequence"/>
</dbReference>
<evidence type="ECO:0000259" key="3">
    <source>
        <dbReference type="PROSITE" id="PS51371"/>
    </source>
</evidence>
<protein>
    <submittedName>
        <fullName evidence="4">CBS domain-containing protein</fullName>
    </submittedName>
</protein>
<dbReference type="EMBL" id="FTNR01000001">
    <property type="protein sequence ID" value="SIR57377.1"/>
    <property type="molecule type" value="Genomic_DNA"/>
</dbReference>
<dbReference type="Pfam" id="PF00571">
    <property type="entry name" value="CBS"/>
    <property type="match status" value="2"/>
</dbReference>
<name>A0A1N7C1C5_9EURY</name>
<feature type="domain" description="CBS" evidence="3">
    <location>
        <begin position="72"/>
        <end position="128"/>
    </location>
</feature>
<dbReference type="InterPro" id="IPR051257">
    <property type="entry name" value="Diverse_CBS-Domain"/>
</dbReference>
<dbReference type="AlphaFoldDB" id="A0A1N7C1C5"/>
<dbReference type="OrthoDB" id="43333at2157"/>
<organism evidence="4 5">
    <name type="scientific">Natronorubrum thiooxidans</name>
    <dbReference type="NCBI Taxonomy" id="308853"/>
    <lineage>
        <taxon>Archaea</taxon>
        <taxon>Methanobacteriati</taxon>
        <taxon>Methanobacteriota</taxon>
        <taxon>Stenosarchaea group</taxon>
        <taxon>Halobacteria</taxon>
        <taxon>Halobacteriales</taxon>
        <taxon>Natrialbaceae</taxon>
        <taxon>Natronorubrum</taxon>
    </lineage>
</organism>
<dbReference type="RefSeq" id="WP_076607187.1">
    <property type="nucleotide sequence ID" value="NZ_FTNR01000001.1"/>
</dbReference>
<dbReference type="PANTHER" id="PTHR43080">
    <property type="entry name" value="CBS DOMAIN-CONTAINING PROTEIN CBSX3, MITOCHONDRIAL"/>
    <property type="match status" value="1"/>
</dbReference>
<dbReference type="SUPFAM" id="SSF54631">
    <property type="entry name" value="CBS-domain pair"/>
    <property type="match status" value="1"/>
</dbReference>
<evidence type="ECO:0000256" key="2">
    <source>
        <dbReference type="PROSITE-ProRule" id="PRU00703"/>
    </source>
</evidence>
<reference evidence="5" key="1">
    <citation type="submission" date="2017-01" db="EMBL/GenBank/DDBJ databases">
        <authorList>
            <person name="Varghese N."/>
            <person name="Submissions S."/>
        </authorList>
    </citation>
    <scope>NUCLEOTIDE SEQUENCE [LARGE SCALE GENOMIC DNA]</scope>
    <source>
        <strain evidence="5">type strain: HArc-</strain>
    </source>
</reference>
<dbReference type="PANTHER" id="PTHR43080:SF2">
    <property type="entry name" value="CBS DOMAIN-CONTAINING PROTEIN"/>
    <property type="match status" value="1"/>
</dbReference>
<dbReference type="InterPro" id="IPR046342">
    <property type="entry name" value="CBS_dom_sf"/>
</dbReference>
<feature type="domain" description="CBS" evidence="3">
    <location>
        <begin position="10"/>
        <end position="68"/>
    </location>
</feature>
<proteinExistence type="predicted"/>
<keyword evidence="5" id="KW-1185">Reference proteome</keyword>
<evidence type="ECO:0000256" key="1">
    <source>
        <dbReference type="ARBA" id="ARBA00023122"/>
    </source>
</evidence>